<dbReference type="Proteomes" id="UP001150603">
    <property type="component" value="Unassembled WGS sequence"/>
</dbReference>
<sequence length="707" mass="75971">RSILKHFRGQQGTPDPPTTGSTEAIGWDPVGASKTPQWQVVGFDRVDDIPRRQQQQQKPSALSPRNPSSPLFGGTSSIINAKWVEKRQMEQPAAVVSFHTLVGQQGGSRTGSLGGSDTLLAEEIARNRVCLASFGVPYTVVVVISRALAEAADTEARLATIMQLGGIEATQFAVCRPGSATQFQQFLGDLERRLFGRAAAYYADCFRRTQAKMLAIPQLPLPDHPSRPQTVRMALEFNEHAKVTTANVFAEPSLVDKYSRFMPLRAWLVRYHVKLALFAECAGDRDSAHRCSWVAYLHLAAFLGEIAAGAYLPPSKEPSDSDEGWLWPWNGGYANGRQVLVGGQLWDESMELLEALHVRVVRAWLYQSIVVARAKAAQTGGAWNPIGFAHGHVSAPVTALQRSRTSAVAASGVGVDGSVDALVMSVHAGEASAATERLMELERLRRGGLAREGVSWRIYFLALGSESADVDLAQPANSGSLQESPGWWPLSGVFGVVDMSRGGSGRLAARQGDSAGQLVLVANNSLELSGAATMVPPGLQYDTYLTMAARQCAEHILAHAMVLRLSNSSGRLWAWVARQYTCQAQIYRLASANGIDFGQALAQASPESTDTALTAAGLGRQLIDSLVASLRKPQQQLATAALLTAQTKESVQQQQQGQSGRMGWEKGRPRAPSSVLSGFAFDQALGGIYAVVDSKPTEPPRRAVGPG</sequence>
<organism evidence="1 2">
    <name type="scientific">Linderina macrospora</name>
    <dbReference type="NCBI Taxonomy" id="4868"/>
    <lineage>
        <taxon>Eukaryota</taxon>
        <taxon>Fungi</taxon>
        <taxon>Fungi incertae sedis</taxon>
        <taxon>Zoopagomycota</taxon>
        <taxon>Kickxellomycotina</taxon>
        <taxon>Kickxellomycetes</taxon>
        <taxon>Kickxellales</taxon>
        <taxon>Kickxellaceae</taxon>
        <taxon>Linderina</taxon>
    </lineage>
</organism>
<feature type="non-terminal residue" evidence="1">
    <location>
        <position position="1"/>
    </location>
</feature>
<evidence type="ECO:0000313" key="1">
    <source>
        <dbReference type="EMBL" id="KAJ1943099.1"/>
    </source>
</evidence>
<dbReference type="EMBL" id="JANBPW010001794">
    <property type="protein sequence ID" value="KAJ1943099.1"/>
    <property type="molecule type" value="Genomic_DNA"/>
</dbReference>
<keyword evidence="2" id="KW-1185">Reference proteome</keyword>
<protein>
    <submittedName>
        <fullName evidence="1">Uncharacterized protein</fullName>
    </submittedName>
</protein>
<accession>A0ACC1J9V4</accession>
<comment type="caution">
    <text evidence="1">The sequence shown here is derived from an EMBL/GenBank/DDBJ whole genome shotgun (WGS) entry which is preliminary data.</text>
</comment>
<name>A0ACC1J9V4_9FUNG</name>
<reference evidence="1" key="1">
    <citation type="submission" date="2022-07" db="EMBL/GenBank/DDBJ databases">
        <title>Phylogenomic reconstructions and comparative analyses of Kickxellomycotina fungi.</title>
        <authorList>
            <person name="Reynolds N.K."/>
            <person name="Stajich J.E."/>
            <person name="Barry K."/>
            <person name="Grigoriev I.V."/>
            <person name="Crous P."/>
            <person name="Smith M.E."/>
        </authorList>
    </citation>
    <scope>NUCLEOTIDE SEQUENCE</scope>
    <source>
        <strain evidence="1">NRRL 5244</strain>
    </source>
</reference>
<evidence type="ECO:0000313" key="2">
    <source>
        <dbReference type="Proteomes" id="UP001150603"/>
    </source>
</evidence>
<gene>
    <name evidence="1" type="ORF">FBU59_003012</name>
</gene>
<proteinExistence type="predicted"/>